<organism evidence="5 6">
    <name type="scientific">Vitrella brassicaformis (strain CCMP3155)</name>
    <dbReference type="NCBI Taxonomy" id="1169540"/>
    <lineage>
        <taxon>Eukaryota</taxon>
        <taxon>Sar</taxon>
        <taxon>Alveolata</taxon>
        <taxon>Colpodellida</taxon>
        <taxon>Vitrellaceae</taxon>
        <taxon>Vitrella</taxon>
    </lineage>
</organism>
<dbReference type="PANTHER" id="PTHR45880">
    <property type="entry name" value="RNA-BINDING MOTIF PROTEIN, X-LINKED 2"/>
    <property type="match status" value="1"/>
</dbReference>
<accession>A0A0G4ECM8</accession>
<sequence>MSGPMYNINALKKLNEQELSFGLEGEASWHHKYKNSSYVFIGGLDYGLTEGDVVMVFSQWGEPIDINLVRDKKTGKSKGFAFLAYEDQRSTVLAVDNGNGMELLHRKLRVDHVSSYRAPDKYDENDLDEEGNPKRLKYEASGAEGKGIGQYGVTEIEKILQDQAAAKAEAAAKEPAPTPFKDEDELWAMQFEKQLHQDDDMDEGLSALTDRQLKKKLKKEKKEKKDKKDKVKKEPKDKKDKRDKKDKDDRKANRRIKQEEAEEGEREDHHQDQGRGASPAWRERKGTTKPALRQRIDDDDEDARRGDERDDDRRRDRRPRDDRYDEDDDRSKRRRVDDIDRERDRDRNHRDDRRRERDYDDRRERGGGSDDDERNRERDSGRYNDRERERDRERGDRRDDRRAFDRGRDRETERDRRERDGFRRRKRDGSRERIGGRDRDRGGAYRDRERRRDRD</sequence>
<evidence type="ECO:0000256" key="2">
    <source>
        <dbReference type="PROSITE-ProRule" id="PRU00176"/>
    </source>
</evidence>
<dbReference type="GO" id="GO:0005686">
    <property type="term" value="C:U2 snRNP"/>
    <property type="evidence" value="ECO:0007669"/>
    <property type="project" value="TreeGrafter"/>
</dbReference>
<keyword evidence="1 2" id="KW-0694">RNA-binding</keyword>
<feature type="region of interest" description="Disordered" evidence="3">
    <location>
        <begin position="167"/>
        <end position="455"/>
    </location>
</feature>
<dbReference type="EMBL" id="CDMY01000185">
    <property type="protein sequence ID" value="CEL93729.1"/>
    <property type="molecule type" value="Genomic_DNA"/>
</dbReference>
<dbReference type="OrthoDB" id="2573941at2759"/>
<dbReference type="Proteomes" id="UP000041254">
    <property type="component" value="Unassembled WGS sequence"/>
</dbReference>
<feature type="compositionally biased region" description="Basic and acidic residues" evidence="3">
    <location>
        <begin position="429"/>
        <end position="455"/>
    </location>
</feature>
<dbReference type="PANTHER" id="PTHR45880:SF1">
    <property type="entry name" value="RNA-BINDING MOTIF PROTEIN, X-LINKED 2"/>
    <property type="match status" value="1"/>
</dbReference>
<feature type="compositionally biased region" description="Basic and acidic residues" evidence="3">
    <location>
        <begin position="302"/>
        <end position="421"/>
    </location>
</feature>
<protein>
    <recommendedName>
        <fullName evidence="4">RRM domain-containing protein</fullName>
    </recommendedName>
</protein>
<evidence type="ECO:0000313" key="6">
    <source>
        <dbReference type="Proteomes" id="UP000041254"/>
    </source>
</evidence>
<feature type="domain" description="RRM" evidence="4">
    <location>
        <begin position="37"/>
        <end position="115"/>
    </location>
</feature>
<dbReference type="GO" id="GO:0071011">
    <property type="term" value="C:precatalytic spliceosome"/>
    <property type="evidence" value="ECO:0007669"/>
    <property type="project" value="TreeGrafter"/>
</dbReference>
<name>A0A0G4ECM8_VITBC</name>
<dbReference type="OMA" id="GSWHVDY"/>
<dbReference type="SMART" id="SM00360">
    <property type="entry name" value="RRM"/>
    <property type="match status" value="1"/>
</dbReference>
<feature type="compositionally biased region" description="Basic residues" evidence="3">
    <location>
        <begin position="213"/>
        <end position="225"/>
    </location>
</feature>
<dbReference type="GO" id="GO:0000398">
    <property type="term" value="P:mRNA splicing, via spliceosome"/>
    <property type="evidence" value="ECO:0007669"/>
    <property type="project" value="InterPro"/>
</dbReference>
<keyword evidence="6" id="KW-1185">Reference proteome</keyword>
<dbReference type="InterPro" id="IPR035979">
    <property type="entry name" value="RBD_domain_sf"/>
</dbReference>
<dbReference type="InterPro" id="IPR000504">
    <property type="entry name" value="RRM_dom"/>
</dbReference>
<dbReference type="AlphaFoldDB" id="A0A0G4ECM8"/>
<dbReference type="Pfam" id="PF00076">
    <property type="entry name" value="RRM_1"/>
    <property type="match status" value="1"/>
</dbReference>
<reference evidence="5 6" key="1">
    <citation type="submission" date="2014-11" db="EMBL/GenBank/DDBJ databases">
        <authorList>
            <person name="Zhu J."/>
            <person name="Qi W."/>
            <person name="Song R."/>
        </authorList>
    </citation>
    <scope>NUCLEOTIDE SEQUENCE [LARGE SCALE GENOMIC DNA]</scope>
</reference>
<dbReference type="PROSITE" id="PS50102">
    <property type="entry name" value="RRM"/>
    <property type="match status" value="1"/>
</dbReference>
<dbReference type="VEuPathDB" id="CryptoDB:Vbra_11384"/>
<dbReference type="InterPro" id="IPR012677">
    <property type="entry name" value="Nucleotide-bd_a/b_plait_sf"/>
</dbReference>
<dbReference type="GO" id="GO:0003723">
    <property type="term" value="F:RNA binding"/>
    <property type="evidence" value="ECO:0007669"/>
    <property type="project" value="UniProtKB-UniRule"/>
</dbReference>
<dbReference type="InterPro" id="IPR051847">
    <property type="entry name" value="RNA_proc/Spliceosome_comp"/>
</dbReference>
<dbReference type="InParanoid" id="A0A0G4ECM8"/>
<evidence type="ECO:0000313" key="5">
    <source>
        <dbReference type="EMBL" id="CEL93729.1"/>
    </source>
</evidence>
<dbReference type="Gene3D" id="3.30.70.330">
    <property type="match status" value="1"/>
</dbReference>
<evidence type="ECO:0000256" key="1">
    <source>
        <dbReference type="ARBA" id="ARBA00022884"/>
    </source>
</evidence>
<dbReference type="CDD" id="cd12411">
    <property type="entry name" value="RRM_ist3_like"/>
    <property type="match status" value="1"/>
</dbReference>
<dbReference type="GO" id="GO:0071013">
    <property type="term" value="C:catalytic step 2 spliceosome"/>
    <property type="evidence" value="ECO:0007669"/>
    <property type="project" value="TreeGrafter"/>
</dbReference>
<feature type="compositionally biased region" description="Basic and acidic residues" evidence="3">
    <location>
        <begin position="226"/>
        <end position="259"/>
    </location>
</feature>
<dbReference type="STRING" id="1169540.A0A0G4ECM8"/>
<dbReference type="InterPro" id="IPR045844">
    <property type="entry name" value="RRM_Ist3-like"/>
</dbReference>
<proteinExistence type="predicted"/>
<evidence type="ECO:0000259" key="4">
    <source>
        <dbReference type="PROSITE" id="PS50102"/>
    </source>
</evidence>
<dbReference type="SUPFAM" id="SSF54928">
    <property type="entry name" value="RNA-binding domain, RBD"/>
    <property type="match status" value="1"/>
</dbReference>
<gene>
    <name evidence="5" type="ORF">Vbra_11384</name>
</gene>
<evidence type="ECO:0000256" key="3">
    <source>
        <dbReference type="SAM" id="MobiDB-lite"/>
    </source>
</evidence>